<evidence type="ECO:0000313" key="4">
    <source>
        <dbReference type="EMBL" id="NIR76465.1"/>
    </source>
</evidence>
<comment type="caution">
    <text evidence="4">The sequence shown here is derived from an EMBL/GenBank/DDBJ whole genome shotgun (WGS) entry which is preliminary data.</text>
</comment>
<dbReference type="Pfam" id="PF09587">
    <property type="entry name" value="PGA_cap"/>
    <property type="match status" value="1"/>
</dbReference>
<dbReference type="EMBL" id="JAACAK010000130">
    <property type="protein sequence ID" value="NIR76465.1"/>
    <property type="molecule type" value="Genomic_DNA"/>
</dbReference>
<dbReference type="PANTHER" id="PTHR33393:SF11">
    <property type="entry name" value="POLYGLUTAMINE SYNTHESIS ACCESSORY PROTEIN RV0574C-RELATED"/>
    <property type="match status" value="1"/>
</dbReference>
<evidence type="ECO:0000313" key="5">
    <source>
        <dbReference type="Proteomes" id="UP000702544"/>
    </source>
</evidence>
<sequence>MRSLVLLIGLAATTAAAQEPGDGSAVRICAGGDVLIGNNLDTLWAARAAARHDVPVPPFPNADSLLAPLRPLIRDADLVLLNIEGAIGDGPAPRKCRQGSTACYAFRQPPYVAEALGRFAGDAALVGNVANNHAMDAGPEGWRETRTTLRRAGIWVTGADTLATPVVVGEGDTVAVLGFSTFVAGPDARDLSGVRRHVARAFARYGRVVVSVHMGAEGRNALRTRDASERFLGEDRGNPVSFVRVALESGASLVIGHGPHVLRAAGWRGDGLAFYSLGNLLTYGPFNLREPLDVGGIACASIDRAARVVDAVFHSTYQVPPGVVYPDPAARGAELIDSLGRLDFPRSHGRVLADGSVERPR</sequence>
<evidence type="ECO:0000259" key="3">
    <source>
        <dbReference type="SMART" id="SM00854"/>
    </source>
</evidence>
<proteinExistence type="inferred from homology"/>
<gene>
    <name evidence="4" type="ORF">GWO12_15390</name>
</gene>
<protein>
    <submittedName>
        <fullName evidence="4">CapA family protein</fullName>
    </submittedName>
</protein>
<dbReference type="AlphaFoldDB" id="A0AAE4ZDI8"/>
<dbReference type="SUPFAM" id="SSF56300">
    <property type="entry name" value="Metallo-dependent phosphatases"/>
    <property type="match status" value="1"/>
</dbReference>
<dbReference type="InterPro" id="IPR029052">
    <property type="entry name" value="Metallo-depent_PP-like"/>
</dbReference>
<organism evidence="4 5">
    <name type="scientific">Candidatus Kutchimonas denitrificans</name>
    <dbReference type="NCBI Taxonomy" id="3056748"/>
    <lineage>
        <taxon>Bacteria</taxon>
        <taxon>Pseudomonadati</taxon>
        <taxon>Gemmatimonadota</taxon>
        <taxon>Gemmatimonadia</taxon>
        <taxon>Candidatus Palauibacterales</taxon>
        <taxon>Candidatus Palauibacteraceae</taxon>
        <taxon>Candidatus Kutchimonas</taxon>
    </lineage>
</organism>
<evidence type="ECO:0000256" key="1">
    <source>
        <dbReference type="ARBA" id="ARBA00005662"/>
    </source>
</evidence>
<feature type="signal peptide" evidence="2">
    <location>
        <begin position="1"/>
        <end position="17"/>
    </location>
</feature>
<reference evidence="4 5" key="1">
    <citation type="submission" date="2020-01" db="EMBL/GenBank/DDBJ databases">
        <title>Genomes assembled from Gulf of Kutch pelagic sediment metagenomes.</title>
        <authorList>
            <person name="Chandrashekar M."/>
            <person name="Mahajan M.S."/>
            <person name="Dave K.J."/>
            <person name="Vatsa P."/>
            <person name="Nathani N.M."/>
        </authorList>
    </citation>
    <scope>NUCLEOTIDE SEQUENCE [LARGE SCALE GENOMIC DNA]</scope>
    <source>
        <strain evidence="4">KS3-K002</strain>
    </source>
</reference>
<feature type="domain" description="Capsule synthesis protein CapA" evidence="3">
    <location>
        <begin position="27"/>
        <end position="284"/>
    </location>
</feature>
<keyword evidence="2" id="KW-0732">Signal</keyword>
<feature type="chain" id="PRO_5041912390" evidence="2">
    <location>
        <begin position="18"/>
        <end position="361"/>
    </location>
</feature>
<name>A0AAE4ZDI8_9BACT</name>
<dbReference type="PANTHER" id="PTHR33393">
    <property type="entry name" value="POLYGLUTAMINE SYNTHESIS ACCESSORY PROTEIN RV0574C-RELATED"/>
    <property type="match status" value="1"/>
</dbReference>
<dbReference type="SMART" id="SM00854">
    <property type="entry name" value="PGA_cap"/>
    <property type="match status" value="1"/>
</dbReference>
<accession>A0AAE4ZDI8</accession>
<dbReference type="Proteomes" id="UP000702544">
    <property type="component" value="Unassembled WGS sequence"/>
</dbReference>
<evidence type="ECO:0000256" key="2">
    <source>
        <dbReference type="SAM" id="SignalP"/>
    </source>
</evidence>
<comment type="similarity">
    <text evidence="1">Belongs to the CapA family.</text>
</comment>
<dbReference type="InterPro" id="IPR052169">
    <property type="entry name" value="CW_Biosynth-Accessory"/>
</dbReference>
<dbReference type="InterPro" id="IPR019079">
    <property type="entry name" value="Capsule_synth_CapA"/>
</dbReference>